<dbReference type="InterPro" id="IPR026960">
    <property type="entry name" value="RVT-Znf"/>
</dbReference>
<comment type="caution">
    <text evidence="2">The sequence shown here is derived from an EMBL/GenBank/DDBJ whole genome shotgun (WGS) entry which is preliminary data.</text>
</comment>
<dbReference type="EMBL" id="JACGWN010000008">
    <property type="protein sequence ID" value="KAL0438585.1"/>
    <property type="molecule type" value="Genomic_DNA"/>
</dbReference>
<organism evidence="2">
    <name type="scientific">Sesamum latifolium</name>
    <dbReference type="NCBI Taxonomy" id="2727402"/>
    <lineage>
        <taxon>Eukaryota</taxon>
        <taxon>Viridiplantae</taxon>
        <taxon>Streptophyta</taxon>
        <taxon>Embryophyta</taxon>
        <taxon>Tracheophyta</taxon>
        <taxon>Spermatophyta</taxon>
        <taxon>Magnoliopsida</taxon>
        <taxon>eudicotyledons</taxon>
        <taxon>Gunneridae</taxon>
        <taxon>Pentapetalae</taxon>
        <taxon>asterids</taxon>
        <taxon>lamiids</taxon>
        <taxon>Lamiales</taxon>
        <taxon>Pedaliaceae</taxon>
        <taxon>Sesamum</taxon>
    </lineage>
</organism>
<sequence length="592" mass="67629">MEERNGNLLGVAVCRQAPRVSHLLFADDTLIFCQATTGAAMCILEVLEKFGKAAGQEINFDKSSVVFSKNTTALLKDKIQHLWRVRMEDKHDLYLGLPSVVGKSRRTVFQSIRDRIWRCVSGWNERRLSQAGKEILIKAVAQAIPTYAMGCFRLPLSLLKEIQSMISNFWWHNGESRKIHWVSWKWLCTPKAQGGMGFRDLQAFNLAMLSKQMWRILTNPSSLLSRVLRARYFPNGQILLAKHGSNQSFTWRSILAALKVVKGGFRWRIGSGQSVRVWDDPWIPRPFSFRVLMPKRGDLPNLRVCDLIDTDTKDWDISLIREMFWQEDSDLILSLPLSAINGEDFIAWHYTANGKFTARSAYQVAVSLANQHHPCPSLPSSPLWKTIWKAKVLGKIRVFTWKFAQNAIPTGANLSHKLRGPVLVCPLCQYEDENIAHIFLHCSFDRKVWGLSHIRWELISDFRSDSCAWLEHLAQRVPLEEFERTITICWALWWNRNPALMDRASLPSGELLSFALNYLLTYRQINTAATKVAPKKSPGRWFPPRNDEVKINFDGAMFADSSESGLVWLLATQMEHVCGGNLFAKGGSRNLN</sequence>
<dbReference type="Pfam" id="PF13966">
    <property type="entry name" value="zf-RVT"/>
    <property type="match status" value="1"/>
</dbReference>
<gene>
    <name evidence="2" type="ORF">Slati_2341500</name>
</gene>
<accession>A0AAW2WEK1</accession>
<name>A0AAW2WEK1_9LAMI</name>
<feature type="domain" description="Reverse transcriptase zinc-binding" evidence="1">
    <location>
        <begin position="356"/>
        <end position="449"/>
    </location>
</feature>
<evidence type="ECO:0000313" key="2">
    <source>
        <dbReference type="EMBL" id="KAL0438585.1"/>
    </source>
</evidence>
<dbReference type="PANTHER" id="PTHR33116">
    <property type="entry name" value="REVERSE TRANSCRIPTASE ZINC-BINDING DOMAIN-CONTAINING PROTEIN-RELATED-RELATED"/>
    <property type="match status" value="1"/>
</dbReference>
<reference evidence="2" key="1">
    <citation type="submission" date="2020-06" db="EMBL/GenBank/DDBJ databases">
        <authorList>
            <person name="Li T."/>
            <person name="Hu X."/>
            <person name="Zhang T."/>
            <person name="Song X."/>
            <person name="Zhang H."/>
            <person name="Dai N."/>
            <person name="Sheng W."/>
            <person name="Hou X."/>
            <person name="Wei L."/>
        </authorList>
    </citation>
    <scope>NUCLEOTIDE SEQUENCE</scope>
    <source>
        <strain evidence="2">KEN1</strain>
        <tissue evidence="2">Leaf</tissue>
    </source>
</reference>
<proteinExistence type="predicted"/>
<reference evidence="2" key="2">
    <citation type="journal article" date="2024" name="Plant">
        <title>Genomic evolution and insights into agronomic trait innovations of Sesamum species.</title>
        <authorList>
            <person name="Miao H."/>
            <person name="Wang L."/>
            <person name="Qu L."/>
            <person name="Liu H."/>
            <person name="Sun Y."/>
            <person name="Le M."/>
            <person name="Wang Q."/>
            <person name="Wei S."/>
            <person name="Zheng Y."/>
            <person name="Lin W."/>
            <person name="Duan Y."/>
            <person name="Cao H."/>
            <person name="Xiong S."/>
            <person name="Wang X."/>
            <person name="Wei L."/>
            <person name="Li C."/>
            <person name="Ma Q."/>
            <person name="Ju M."/>
            <person name="Zhao R."/>
            <person name="Li G."/>
            <person name="Mu C."/>
            <person name="Tian Q."/>
            <person name="Mei H."/>
            <person name="Zhang T."/>
            <person name="Gao T."/>
            <person name="Zhang H."/>
        </authorList>
    </citation>
    <scope>NUCLEOTIDE SEQUENCE</scope>
    <source>
        <strain evidence="2">KEN1</strain>
    </source>
</reference>
<dbReference type="PANTHER" id="PTHR33116:SF86">
    <property type="entry name" value="REVERSE TRANSCRIPTASE DOMAIN-CONTAINING PROTEIN"/>
    <property type="match status" value="1"/>
</dbReference>
<dbReference type="AlphaFoldDB" id="A0AAW2WEK1"/>
<protein>
    <submittedName>
        <fullName evidence="2">Mitochondrial protein</fullName>
    </submittedName>
</protein>
<evidence type="ECO:0000259" key="1">
    <source>
        <dbReference type="Pfam" id="PF13966"/>
    </source>
</evidence>